<evidence type="ECO:0000256" key="1">
    <source>
        <dbReference type="ARBA" id="ARBA00008668"/>
    </source>
</evidence>
<organism evidence="6">
    <name type="scientific">Medicago truncatula</name>
    <name type="common">Barrel medic</name>
    <name type="synonym">Medicago tribuloides</name>
    <dbReference type="NCBI Taxonomy" id="3880"/>
    <lineage>
        <taxon>Eukaryota</taxon>
        <taxon>Viridiplantae</taxon>
        <taxon>Streptophyta</taxon>
        <taxon>Embryophyta</taxon>
        <taxon>Tracheophyta</taxon>
        <taxon>Spermatophyta</taxon>
        <taxon>Magnoliopsida</taxon>
        <taxon>eudicotyledons</taxon>
        <taxon>Gunneridae</taxon>
        <taxon>Pentapetalae</taxon>
        <taxon>rosids</taxon>
        <taxon>fabids</taxon>
        <taxon>Fabales</taxon>
        <taxon>Fabaceae</taxon>
        <taxon>Papilionoideae</taxon>
        <taxon>50 kb inversion clade</taxon>
        <taxon>NPAAA clade</taxon>
        <taxon>Hologalegina</taxon>
        <taxon>IRL clade</taxon>
        <taxon>Trifolieae</taxon>
        <taxon>Medicago</taxon>
    </lineage>
</organism>
<dbReference type="Proteomes" id="UP000265566">
    <property type="component" value="Chromosome 3"/>
</dbReference>
<dbReference type="Pfam" id="PF00657">
    <property type="entry name" value="Lipase_GDSL"/>
    <property type="match status" value="1"/>
</dbReference>
<dbReference type="EMBL" id="PSQE01000003">
    <property type="protein sequence ID" value="RHN67109.1"/>
    <property type="molecule type" value="Genomic_DNA"/>
</dbReference>
<name>A0A396IN92_MEDTR</name>
<dbReference type="AlphaFoldDB" id="A0A396IN92"/>
<keyword evidence="3" id="KW-0442">Lipid degradation</keyword>
<dbReference type="InterPro" id="IPR035669">
    <property type="entry name" value="SGNH_plant_lipase-like"/>
</dbReference>
<accession>A0A396IN92</accession>
<keyword evidence="5" id="KW-0732">Signal</keyword>
<keyword evidence="4" id="KW-1133">Transmembrane helix</keyword>
<evidence type="ECO:0000256" key="4">
    <source>
        <dbReference type="SAM" id="Phobius"/>
    </source>
</evidence>
<protein>
    <submittedName>
        <fullName evidence="6">Putative triacylglycerol lipase</fullName>
        <ecNumber evidence="6">3.1.1.3</ecNumber>
    </submittedName>
</protein>
<dbReference type="InterPro" id="IPR051058">
    <property type="entry name" value="GDSL_Est/Lipase"/>
</dbReference>
<evidence type="ECO:0000256" key="3">
    <source>
        <dbReference type="ARBA" id="ARBA00022963"/>
    </source>
</evidence>
<dbReference type="PANTHER" id="PTHR45648:SF106">
    <property type="entry name" value="ANTHER-SPECIFIC PROLINE-RICH PROTEIN APG"/>
    <property type="match status" value="1"/>
</dbReference>
<sequence length="422" mass="47418">MSLLLLFLTNLCLSTTNQSSSFHTYLLQLSNFFIYKYLIKAFITSTHKEKTNSKMDISIVMIRNSFLLISCFVFFSLGFLEAQKTPAIYVFGDSLVDVGNNNHLTLSLVKAILPYYGIDFPTKKPTGRFSNGKNAADLIAEKIGLATSPPYLSLVSKINFNKKNVSFLHGVNFASGGAGIFNGTDPTIRQSISLTKQVDYYSQVHEKLTQQTEASTLQKHLSKSIFAIVIGSNDIFGYYNSMDLQKKNTPQQYVDSMTSSLKIQLQRLYNNGARKFEIVGVGPIGCCPISRLKNKTECFSQTNLLSIKYNKGLQSMLKEWKLENKDLISYSYFDSFAALQDIIQNSISYGFKDVKDACCGLGELNAQFFCTPVSSLCANRQDHIFWDPVHPTEAAMRIFVDRLYNGPSKYTFPINMEQLVAI</sequence>
<feature type="transmembrane region" description="Helical" evidence="4">
    <location>
        <begin position="24"/>
        <end position="43"/>
    </location>
</feature>
<dbReference type="Gene3D" id="3.40.50.1110">
    <property type="entry name" value="SGNH hydrolase"/>
    <property type="match status" value="1"/>
</dbReference>
<keyword evidence="4" id="KW-0812">Transmembrane</keyword>
<dbReference type="InterPro" id="IPR001087">
    <property type="entry name" value="GDSL"/>
</dbReference>
<evidence type="ECO:0000256" key="2">
    <source>
        <dbReference type="ARBA" id="ARBA00022801"/>
    </source>
</evidence>
<dbReference type="SUPFAM" id="SSF52266">
    <property type="entry name" value="SGNH hydrolase"/>
    <property type="match status" value="1"/>
</dbReference>
<keyword evidence="3" id="KW-0443">Lipid metabolism</keyword>
<gene>
    <name evidence="6" type="ORF">MtrunA17_Chr3g0099151</name>
</gene>
<dbReference type="EC" id="3.1.1.3" evidence="6"/>
<feature type="signal peptide" evidence="5">
    <location>
        <begin position="1"/>
        <end position="19"/>
    </location>
</feature>
<comment type="similarity">
    <text evidence="1">Belongs to the 'GDSL' lipolytic enzyme family.</text>
</comment>
<reference evidence="6" key="1">
    <citation type="journal article" date="2018" name="Nat. Plants">
        <title>Whole-genome landscape of Medicago truncatula symbiotic genes.</title>
        <authorList>
            <person name="Pecrix Y."/>
            <person name="Gamas P."/>
            <person name="Carrere S."/>
        </authorList>
    </citation>
    <scope>NUCLEOTIDE SEQUENCE</scope>
    <source>
        <tissue evidence="6">Leaves</tissue>
    </source>
</reference>
<keyword evidence="2 6" id="KW-0378">Hydrolase</keyword>
<feature type="chain" id="PRO_5017276206" evidence="5">
    <location>
        <begin position="20"/>
        <end position="422"/>
    </location>
</feature>
<feature type="transmembrane region" description="Helical" evidence="4">
    <location>
        <begin position="64"/>
        <end position="80"/>
    </location>
</feature>
<dbReference type="InterPro" id="IPR036514">
    <property type="entry name" value="SGNH_hydro_sf"/>
</dbReference>
<dbReference type="Gramene" id="rna15254">
    <property type="protein sequence ID" value="RHN67109.1"/>
    <property type="gene ID" value="gene15254"/>
</dbReference>
<keyword evidence="4" id="KW-0472">Membrane</keyword>
<comment type="caution">
    <text evidence="6">The sequence shown here is derived from an EMBL/GenBank/DDBJ whole genome shotgun (WGS) entry which is preliminary data.</text>
</comment>
<dbReference type="CDD" id="cd01837">
    <property type="entry name" value="SGNH_plant_lipase_like"/>
    <property type="match status" value="1"/>
</dbReference>
<dbReference type="GO" id="GO:0004806">
    <property type="term" value="F:triacylglycerol lipase activity"/>
    <property type="evidence" value="ECO:0007669"/>
    <property type="project" value="UniProtKB-EC"/>
</dbReference>
<dbReference type="GO" id="GO:0016042">
    <property type="term" value="P:lipid catabolic process"/>
    <property type="evidence" value="ECO:0007669"/>
    <property type="project" value="UniProtKB-KW"/>
</dbReference>
<proteinExistence type="inferred from homology"/>
<dbReference type="PANTHER" id="PTHR45648">
    <property type="entry name" value="GDSL LIPASE/ACYLHYDROLASE FAMILY PROTEIN (AFU_ORTHOLOGUE AFUA_4G14700)"/>
    <property type="match status" value="1"/>
</dbReference>
<evidence type="ECO:0000313" key="6">
    <source>
        <dbReference type="EMBL" id="RHN67109.1"/>
    </source>
</evidence>
<evidence type="ECO:0000256" key="5">
    <source>
        <dbReference type="SAM" id="SignalP"/>
    </source>
</evidence>